<evidence type="ECO:0000256" key="6">
    <source>
        <dbReference type="ARBA" id="ARBA00022842"/>
    </source>
</evidence>
<protein>
    <recommendedName>
        <fullName evidence="10">dITP/XTP pyrophosphatase</fullName>
        <ecNumber evidence="10">3.6.1.66</ecNumber>
    </recommendedName>
    <alternativeName>
        <fullName evidence="10">Non-canonical purine NTP pyrophosphatase</fullName>
    </alternativeName>
    <alternativeName>
        <fullName evidence="10">Non-standard purine NTP pyrophosphatase</fullName>
    </alternativeName>
    <alternativeName>
        <fullName evidence="10">Nucleoside-triphosphate diphosphatase</fullName>
    </alternativeName>
    <alternativeName>
        <fullName evidence="10">Nucleoside-triphosphate pyrophosphatase</fullName>
        <shortName evidence="10">NTPase</shortName>
    </alternativeName>
</protein>
<dbReference type="InterPro" id="IPR029001">
    <property type="entry name" value="ITPase-like_fam"/>
</dbReference>
<comment type="similarity">
    <text evidence="1 10 11">Belongs to the HAM1 NTPase family.</text>
</comment>
<keyword evidence="5 10" id="KW-0378">Hydrolase</keyword>
<dbReference type="GO" id="GO:0017111">
    <property type="term" value="F:ribonucleoside triphosphate phosphatase activity"/>
    <property type="evidence" value="ECO:0007669"/>
    <property type="project" value="InterPro"/>
</dbReference>
<dbReference type="RefSeq" id="WP_200611605.1">
    <property type="nucleotide sequence ID" value="NZ_JAEHHL010000009.1"/>
</dbReference>
<dbReference type="GO" id="GO:0035870">
    <property type="term" value="F:dITP diphosphatase activity"/>
    <property type="evidence" value="ECO:0007669"/>
    <property type="project" value="UniProtKB-UniRule"/>
</dbReference>
<dbReference type="GO" id="GO:0036222">
    <property type="term" value="F:XTP diphosphatase activity"/>
    <property type="evidence" value="ECO:0007669"/>
    <property type="project" value="UniProtKB-UniRule"/>
</dbReference>
<evidence type="ECO:0000256" key="10">
    <source>
        <dbReference type="HAMAP-Rule" id="MF_01405"/>
    </source>
</evidence>
<evidence type="ECO:0000313" key="13">
    <source>
        <dbReference type="Proteomes" id="UP000655420"/>
    </source>
</evidence>
<comment type="function">
    <text evidence="10">Pyrophosphatase that catalyzes the hydrolysis of nucleoside triphosphates to their monophosphate derivatives, with a high preference for the non-canonical purine nucleotides XTP (xanthosine triphosphate), dITP (deoxyinosine triphosphate) and ITP. Seems to function as a house-cleaning enzyme that removes non-canonical purine nucleotides from the nucleotide pool, thus preventing their incorporation into DNA/RNA and avoiding chromosomal lesions.</text>
</comment>
<dbReference type="NCBIfam" id="TIGR00042">
    <property type="entry name" value="RdgB/HAM1 family non-canonical purine NTP pyrophosphatase"/>
    <property type="match status" value="1"/>
</dbReference>
<evidence type="ECO:0000256" key="8">
    <source>
        <dbReference type="ARBA" id="ARBA00051875"/>
    </source>
</evidence>
<accession>A0A8J7SFT8</accession>
<dbReference type="GO" id="GO:0009117">
    <property type="term" value="P:nucleotide metabolic process"/>
    <property type="evidence" value="ECO:0007669"/>
    <property type="project" value="UniProtKB-KW"/>
</dbReference>
<dbReference type="EC" id="3.6.1.66" evidence="10"/>
<dbReference type="GO" id="GO:0009146">
    <property type="term" value="P:purine nucleoside triphosphate catabolic process"/>
    <property type="evidence" value="ECO:0007669"/>
    <property type="project" value="UniProtKB-UniRule"/>
</dbReference>
<feature type="active site" description="Proton acceptor" evidence="10">
    <location>
        <position position="75"/>
    </location>
</feature>
<evidence type="ECO:0000256" key="2">
    <source>
        <dbReference type="ARBA" id="ARBA00011738"/>
    </source>
</evidence>
<evidence type="ECO:0000256" key="3">
    <source>
        <dbReference type="ARBA" id="ARBA00022723"/>
    </source>
</evidence>
<dbReference type="EMBL" id="JAEHHL010000009">
    <property type="protein sequence ID" value="MBK0400588.1"/>
    <property type="molecule type" value="Genomic_DNA"/>
</dbReference>
<evidence type="ECO:0000256" key="11">
    <source>
        <dbReference type="RuleBase" id="RU003781"/>
    </source>
</evidence>
<dbReference type="InterPro" id="IPR002637">
    <property type="entry name" value="RdgB/HAM1"/>
</dbReference>
<dbReference type="Pfam" id="PF01725">
    <property type="entry name" value="Ham1p_like"/>
    <property type="match status" value="1"/>
</dbReference>
<keyword evidence="4 10" id="KW-0547">Nucleotide-binding</keyword>
<comment type="catalytic activity">
    <reaction evidence="8 10">
        <text>dITP + H2O = dIMP + diphosphate + H(+)</text>
        <dbReference type="Rhea" id="RHEA:28342"/>
        <dbReference type="ChEBI" id="CHEBI:15377"/>
        <dbReference type="ChEBI" id="CHEBI:15378"/>
        <dbReference type="ChEBI" id="CHEBI:33019"/>
        <dbReference type="ChEBI" id="CHEBI:61194"/>
        <dbReference type="ChEBI" id="CHEBI:61382"/>
        <dbReference type="EC" id="3.6.1.66"/>
    </reaction>
</comment>
<keyword evidence="3 10" id="KW-0479">Metal-binding</keyword>
<sequence length="206" mass="21997">MTRAFGGRRLVVASHNKGKVREIGDLLGPFGVETVSVAELGLPEPDETGTTFEENARIKSHAAAQASGLPALSDDSGIEIDGLDGAPGVYTANWAETPSGRDYGAAMKKAHDALLAKGAARPWRARFVCVLSLAWPDGHDETFRGRAEGQVIWPPRGARGFGYDPMFLPERGELTFGEMEPAAKHAISHRADAFRQLVAACFGAQP</sequence>
<dbReference type="InterPro" id="IPR020922">
    <property type="entry name" value="dITP/XTP_pyrophosphatase"/>
</dbReference>
<dbReference type="PANTHER" id="PTHR11067">
    <property type="entry name" value="INOSINE TRIPHOSPHATE PYROPHOSPHATASE/HAM1 PROTEIN"/>
    <property type="match status" value="1"/>
</dbReference>
<comment type="catalytic activity">
    <reaction evidence="10">
        <text>ITP + H2O = IMP + diphosphate + H(+)</text>
        <dbReference type="Rhea" id="RHEA:29399"/>
        <dbReference type="ChEBI" id="CHEBI:15377"/>
        <dbReference type="ChEBI" id="CHEBI:15378"/>
        <dbReference type="ChEBI" id="CHEBI:33019"/>
        <dbReference type="ChEBI" id="CHEBI:58053"/>
        <dbReference type="ChEBI" id="CHEBI:61402"/>
        <dbReference type="EC" id="3.6.1.66"/>
    </reaction>
</comment>
<feature type="binding site" evidence="10">
    <location>
        <begin position="14"/>
        <end position="19"/>
    </location>
    <ligand>
        <name>substrate</name>
    </ligand>
</feature>
<dbReference type="GO" id="GO:0046872">
    <property type="term" value="F:metal ion binding"/>
    <property type="evidence" value="ECO:0007669"/>
    <property type="project" value="UniProtKB-KW"/>
</dbReference>
<evidence type="ECO:0000256" key="1">
    <source>
        <dbReference type="ARBA" id="ARBA00008023"/>
    </source>
</evidence>
<dbReference type="GO" id="GO:0005829">
    <property type="term" value="C:cytosol"/>
    <property type="evidence" value="ECO:0007669"/>
    <property type="project" value="TreeGrafter"/>
</dbReference>
<dbReference type="CDD" id="cd00515">
    <property type="entry name" value="HAM1"/>
    <property type="match status" value="1"/>
</dbReference>
<keyword evidence="6 10" id="KW-0460">Magnesium</keyword>
<evidence type="ECO:0000256" key="7">
    <source>
        <dbReference type="ARBA" id="ARBA00023080"/>
    </source>
</evidence>
<name>A0A8J7SFT8_9RHOB</name>
<dbReference type="HAMAP" id="MF_01405">
    <property type="entry name" value="Non_canon_purine_NTPase"/>
    <property type="match status" value="1"/>
</dbReference>
<dbReference type="FunFam" id="3.90.950.10:FF:000001">
    <property type="entry name" value="dITP/XTP pyrophosphatase"/>
    <property type="match status" value="1"/>
</dbReference>
<comment type="subunit">
    <text evidence="2 10">Homodimer.</text>
</comment>
<feature type="binding site" evidence="10">
    <location>
        <position position="76"/>
    </location>
    <ligand>
        <name>substrate</name>
    </ligand>
</feature>
<dbReference type="GO" id="GO:0036220">
    <property type="term" value="F:ITP diphosphatase activity"/>
    <property type="evidence" value="ECO:0007669"/>
    <property type="project" value="UniProtKB-UniRule"/>
</dbReference>
<dbReference type="Gene3D" id="3.90.950.10">
    <property type="match status" value="1"/>
</dbReference>
<proteinExistence type="inferred from homology"/>
<feature type="binding site" evidence="10">
    <location>
        <position position="75"/>
    </location>
    <ligand>
        <name>Mg(2+)</name>
        <dbReference type="ChEBI" id="CHEBI:18420"/>
    </ligand>
</feature>
<organism evidence="12 13">
    <name type="scientific">Thermohalobaculum xanthum</name>
    <dbReference type="NCBI Taxonomy" id="2753746"/>
    <lineage>
        <taxon>Bacteria</taxon>
        <taxon>Pseudomonadati</taxon>
        <taxon>Pseudomonadota</taxon>
        <taxon>Alphaproteobacteria</taxon>
        <taxon>Rhodobacterales</taxon>
        <taxon>Paracoccaceae</taxon>
        <taxon>Thermohalobaculum</taxon>
    </lineage>
</organism>
<evidence type="ECO:0000313" key="12">
    <source>
        <dbReference type="EMBL" id="MBK0400588.1"/>
    </source>
</evidence>
<feature type="binding site" evidence="10">
    <location>
        <begin position="161"/>
        <end position="164"/>
    </location>
    <ligand>
        <name>substrate</name>
    </ligand>
</feature>
<keyword evidence="7 10" id="KW-0546">Nucleotide metabolism</keyword>
<comment type="cofactor">
    <cofactor evidence="10">
        <name>Mg(2+)</name>
        <dbReference type="ChEBI" id="CHEBI:18420"/>
    </cofactor>
    <text evidence="10">Binds 1 Mg(2+) ion per subunit.</text>
</comment>
<dbReference type="SUPFAM" id="SSF52972">
    <property type="entry name" value="ITPase-like"/>
    <property type="match status" value="1"/>
</dbReference>
<feature type="binding site" evidence="10">
    <location>
        <position position="184"/>
    </location>
    <ligand>
        <name>substrate</name>
    </ligand>
</feature>
<dbReference type="PANTHER" id="PTHR11067:SF9">
    <property type="entry name" value="INOSINE TRIPHOSPHATE PYROPHOSPHATASE"/>
    <property type="match status" value="1"/>
</dbReference>
<reference evidence="12" key="1">
    <citation type="submission" date="2020-12" db="EMBL/GenBank/DDBJ databases">
        <title>Bacterial taxonomy.</title>
        <authorList>
            <person name="Pan X."/>
        </authorList>
    </citation>
    <scope>NUCLEOTIDE SEQUENCE</scope>
    <source>
        <strain evidence="12">M0105</strain>
    </source>
</reference>
<evidence type="ECO:0000256" key="4">
    <source>
        <dbReference type="ARBA" id="ARBA00022741"/>
    </source>
</evidence>
<evidence type="ECO:0000256" key="9">
    <source>
        <dbReference type="ARBA" id="ARBA00052017"/>
    </source>
</evidence>
<feature type="binding site" evidence="10">
    <location>
        <position position="46"/>
    </location>
    <ligand>
        <name>Mg(2+)</name>
        <dbReference type="ChEBI" id="CHEBI:18420"/>
    </ligand>
</feature>
<gene>
    <name evidence="12" type="primary">rdgB</name>
    <name evidence="12" type="ORF">H0I76_15420</name>
</gene>
<keyword evidence="13" id="KW-1185">Reference proteome</keyword>
<evidence type="ECO:0000256" key="5">
    <source>
        <dbReference type="ARBA" id="ARBA00022801"/>
    </source>
</evidence>
<dbReference type="Proteomes" id="UP000655420">
    <property type="component" value="Unassembled WGS sequence"/>
</dbReference>
<comment type="caution">
    <text evidence="12">The sequence shown here is derived from an EMBL/GenBank/DDBJ whole genome shotgun (WGS) entry which is preliminary data.</text>
</comment>
<comment type="catalytic activity">
    <reaction evidence="9 10">
        <text>XTP + H2O = XMP + diphosphate + H(+)</text>
        <dbReference type="Rhea" id="RHEA:28610"/>
        <dbReference type="ChEBI" id="CHEBI:15377"/>
        <dbReference type="ChEBI" id="CHEBI:15378"/>
        <dbReference type="ChEBI" id="CHEBI:33019"/>
        <dbReference type="ChEBI" id="CHEBI:57464"/>
        <dbReference type="ChEBI" id="CHEBI:61314"/>
        <dbReference type="EC" id="3.6.1.66"/>
    </reaction>
</comment>
<dbReference type="GO" id="GO:0000166">
    <property type="term" value="F:nucleotide binding"/>
    <property type="evidence" value="ECO:0007669"/>
    <property type="project" value="UniProtKB-KW"/>
</dbReference>
<dbReference type="AlphaFoldDB" id="A0A8J7SFT8"/>
<feature type="binding site" evidence="10">
    <location>
        <begin position="189"/>
        <end position="190"/>
    </location>
    <ligand>
        <name>substrate</name>
    </ligand>
</feature>